<dbReference type="InterPro" id="IPR058792">
    <property type="entry name" value="Beta-barrel_RND_2"/>
</dbReference>
<dbReference type="NCBIfam" id="TIGR01730">
    <property type="entry name" value="RND_mfp"/>
    <property type="match status" value="1"/>
</dbReference>
<dbReference type="Pfam" id="PF25989">
    <property type="entry name" value="YknX_C"/>
    <property type="match status" value="1"/>
</dbReference>
<dbReference type="FunFam" id="2.40.30.170:FF:000010">
    <property type="entry name" value="Efflux RND transporter periplasmic adaptor subunit"/>
    <property type="match status" value="1"/>
</dbReference>
<evidence type="ECO:0000256" key="1">
    <source>
        <dbReference type="ARBA" id="ARBA00009477"/>
    </source>
</evidence>
<comment type="similarity">
    <text evidence="1">Belongs to the membrane fusion protein (MFP) (TC 8.A.1) family.</text>
</comment>
<dbReference type="PANTHER" id="PTHR30469:SF33">
    <property type="entry name" value="SLR1207 PROTEIN"/>
    <property type="match status" value="1"/>
</dbReference>
<evidence type="ECO:0000259" key="4">
    <source>
        <dbReference type="Pfam" id="PF25954"/>
    </source>
</evidence>
<dbReference type="InterPro" id="IPR006143">
    <property type="entry name" value="RND_pump_MFP"/>
</dbReference>
<dbReference type="GO" id="GO:1990281">
    <property type="term" value="C:efflux pump complex"/>
    <property type="evidence" value="ECO:0007669"/>
    <property type="project" value="TreeGrafter"/>
</dbReference>
<feature type="domain" description="YknX-like C-terminal permuted SH3-like" evidence="5">
    <location>
        <begin position="354"/>
        <end position="423"/>
    </location>
</feature>
<dbReference type="Gene3D" id="2.40.50.100">
    <property type="match status" value="1"/>
</dbReference>
<evidence type="ECO:0000313" key="7">
    <source>
        <dbReference type="Proteomes" id="UP000184604"/>
    </source>
</evidence>
<dbReference type="PANTHER" id="PTHR30469">
    <property type="entry name" value="MULTIDRUG RESISTANCE PROTEIN MDTA"/>
    <property type="match status" value="1"/>
</dbReference>
<dbReference type="InterPro" id="IPR059052">
    <property type="entry name" value="HH_YbhG-like"/>
</dbReference>
<evidence type="ECO:0000259" key="5">
    <source>
        <dbReference type="Pfam" id="PF25989"/>
    </source>
</evidence>
<keyword evidence="2" id="KW-0175">Coiled coil</keyword>
<dbReference type="Proteomes" id="UP000184604">
    <property type="component" value="Chromosome"/>
</dbReference>
<dbReference type="SUPFAM" id="SSF111369">
    <property type="entry name" value="HlyD-like secretion proteins"/>
    <property type="match status" value="3"/>
</dbReference>
<dbReference type="Gene3D" id="2.40.30.170">
    <property type="match status" value="1"/>
</dbReference>
<name>A0A1L5F631_CLOKL</name>
<dbReference type="Pfam" id="PF25954">
    <property type="entry name" value="Beta-barrel_RND_2"/>
    <property type="match status" value="1"/>
</dbReference>
<feature type="coiled-coil region" evidence="2">
    <location>
        <begin position="109"/>
        <end position="136"/>
    </location>
</feature>
<feature type="domain" description="CusB-like beta-barrel" evidence="4">
    <location>
        <begin position="275"/>
        <end position="348"/>
    </location>
</feature>
<evidence type="ECO:0000259" key="3">
    <source>
        <dbReference type="Pfam" id="PF25881"/>
    </source>
</evidence>
<gene>
    <name evidence="6" type="ORF">BS101_06825</name>
</gene>
<dbReference type="InterPro" id="IPR058637">
    <property type="entry name" value="YknX-like_C"/>
</dbReference>
<dbReference type="Gene3D" id="1.10.287.470">
    <property type="entry name" value="Helix hairpin bin"/>
    <property type="match status" value="2"/>
</dbReference>
<proteinExistence type="inferred from homology"/>
<dbReference type="Pfam" id="PF25881">
    <property type="entry name" value="HH_YBHG"/>
    <property type="match status" value="1"/>
</dbReference>
<protein>
    <submittedName>
        <fullName evidence="6">Efflux transporter periplasmic adaptor subunit</fullName>
    </submittedName>
</protein>
<evidence type="ECO:0000313" key="6">
    <source>
        <dbReference type="EMBL" id="APM38471.1"/>
    </source>
</evidence>
<feature type="coiled-coil region" evidence="2">
    <location>
        <begin position="180"/>
        <end position="233"/>
    </location>
</feature>
<accession>A0A1L5F631</accession>
<dbReference type="EMBL" id="CP018335">
    <property type="protein sequence ID" value="APM38471.1"/>
    <property type="molecule type" value="Genomic_DNA"/>
</dbReference>
<organism evidence="6 7">
    <name type="scientific">Clostridium kluyveri</name>
    <dbReference type="NCBI Taxonomy" id="1534"/>
    <lineage>
        <taxon>Bacteria</taxon>
        <taxon>Bacillati</taxon>
        <taxon>Bacillota</taxon>
        <taxon>Clostridia</taxon>
        <taxon>Eubacteriales</taxon>
        <taxon>Clostridiaceae</taxon>
        <taxon>Clostridium</taxon>
    </lineage>
</organism>
<dbReference type="AlphaFoldDB" id="A0A1L5F631"/>
<dbReference type="GO" id="GO:0015562">
    <property type="term" value="F:efflux transmembrane transporter activity"/>
    <property type="evidence" value="ECO:0007669"/>
    <property type="project" value="TreeGrafter"/>
</dbReference>
<sequence length="425" mass="45353">MSNVMKNIILKLKNNVGKIVLIVLAVLIIFSIVHNIIKNKSTETTNSIKNVKVIKVELSSLSTDVNYSGKLTAKEEVSVSPKSPGKVKTLNVKVGSTVKSGETLFTLDSDSLQAQLKQQQASIDSAKANLNKTKSSGVEQQVVQAQQAVDSAKISYDDAQSSYNRTESLYSSGAASKQELDTAKTKLDSASVTLSSAQQNLSLIQQKIGPESVDVAQAQVTQAEAAVDSIQSQINDTMIKAPISGIVSAVNIHEGEISPTATASITIIDLSSLIIEATVPGNMLSKIKVNQSIPVTIPSLSNKEITGSIETINPDADSTTKEYLIKIKVPNSGGDLKPGMFVKISLPDETEDNVLTVANQAVKMENGVSYLYKVEDNKIKKISVNTGLSNDKITQIISSKVHAGDTIVPEGQTFLNDGDKVKILK</sequence>
<evidence type="ECO:0000256" key="2">
    <source>
        <dbReference type="SAM" id="Coils"/>
    </source>
</evidence>
<reference evidence="6 7" key="1">
    <citation type="submission" date="2016-12" db="EMBL/GenBank/DDBJ databases">
        <title>Complete genome sequence of Clostridium kluyveri JZZ isolated from the pit mud of a Chinese flavor liquor-making factory.</title>
        <authorList>
            <person name="Wang Y."/>
        </authorList>
    </citation>
    <scope>NUCLEOTIDE SEQUENCE [LARGE SCALE GENOMIC DNA]</scope>
    <source>
        <strain evidence="6 7">JZZ</strain>
    </source>
</reference>
<feature type="domain" description="YbhG-like alpha-helical hairpin" evidence="3">
    <location>
        <begin position="107"/>
        <end position="236"/>
    </location>
</feature>
<dbReference type="Gene3D" id="2.40.420.20">
    <property type="match status" value="1"/>
</dbReference>
<dbReference type="RefSeq" id="WP_073538141.1">
    <property type="nucleotide sequence ID" value="NZ_CP018335.1"/>
</dbReference>
<dbReference type="OrthoDB" id="9810430at2"/>